<feature type="non-terminal residue" evidence="1">
    <location>
        <position position="114"/>
    </location>
</feature>
<comment type="caution">
    <text evidence="1">The sequence shown here is derived from an EMBL/GenBank/DDBJ whole genome shotgun (WGS) entry which is preliminary data.</text>
</comment>
<dbReference type="EMBL" id="JARKIE010000059">
    <property type="protein sequence ID" value="KAJ7691342.1"/>
    <property type="molecule type" value="Genomic_DNA"/>
</dbReference>
<sequence length="114" mass="11255">ALHLKLVHPPRISADAVDTELGARQGCSIGGGFCGTADPGVNCCAGLFCSSSNRCQSCGISAGFCGAAGDNVPCCAGLFCSASERCSACIGKGGLCQLEVPCCSGLCPNGQTCE</sequence>
<evidence type="ECO:0000313" key="2">
    <source>
        <dbReference type="Proteomes" id="UP001221757"/>
    </source>
</evidence>
<proteinExistence type="predicted"/>
<reference evidence="1" key="1">
    <citation type="submission" date="2023-03" db="EMBL/GenBank/DDBJ databases">
        <title>Massive genome expansion in bonnet fungi (Mycena s.s.) driven by repeated elements and novel gene families across ecological guilds.</title>
        <authorList>
            <consortium name="Lawrence Berkeley National Laboratory"/>
            <person name="Harder C.B."/>
            <person name="Miyauchi S."/>
            <person name="Viragh M."/>
            <person name="Kuo A."/>
            <person name="Thoen E."/>
            <person name="Andreopoulos B."/>
            <person name="Lu D."/>
            <person name="Skrede I."/>
            <person name="Drula E."/>
            <person name="Henrissat B."/>
            <person name="Morin E."/>
            <person name="Kohler A."/>
            <person name="Barry K."/>
            <person name="LaButti K."/>
            <person name="Morin E."/>
            <person name="Salamov A."/>
            <person name="Lipzen A."/>
            <person name="Mereny Z."/>
            <person name="Hegedus B."/>
            <person name="Baldrian P."/>
            <person name="Stursova M."/>
            <person name="Weitz H."/>
            <person name="Taylor A."/>
            <person name="Grigoriev I.V."/>
            <person name="Nagy L.G."/>
            <person name="Martin F."/>
            <person name="Kauserud H."/>
        </authorList>
    </citation>
    <scope>NUCLEOTIDE SEQUENCE</scope>
    <source>
        <strain evidence="1">CBHHK067</strain>
    </source>
</reference>
<evidence type="ECO:0000313" key="1">
    <source>
        <dbReference type="EMBL" id="KAJ7691342.1"/>
    </source>
</evidence>
<dbReference type="AlphaFoldDB" id="A0AAD7DH12"/>
<name>A0AAD7DH12_MYCRO</name>
<protein>
    <submittedName>
        <fullName evidence="1">Uncharacterized protein</fullName>
    </submittedName>
</protein>
<accession>A0AAD7DH12</accession>
<dbReference type="Proteomes" id="UP001221757">
    <property type="component" value="Unassembled WGS sequence"/>
</dbReference>
<organism evidence="1 2">
    <name type="scientific">Mycena rosella</name>
    <name type="common">Pink bonnet</name>
    <name type="synonym">Agaricus rosellus</name>
    <dbReference type="NCBI Taxonomy" id="1033263"/>
    <lineage>
        <taxon>Eukaryota</taxon>
        <taxon>Fungi</taxon>
        <taxon>Dikarya</taxon>
        <taxon>Basidiomycota</taxon>
        <taxon>Agaricomycotina</taxon>
        <taxon>Agaricomycetes</taxon>
        <taxon>Agaricomycetidae</taxon>
        <taxon>Agaricales</taxon>
        <taxon>Marasmiineae</taxon>
        <taxon>Mycenaceae</taxon>
        <taxon>Mycena</taxon>
    </lineage>
</organism>
<gene>
    <name evidence="1" type="ORF">B0H17DRAFT_1179664</name>
</gene>
<keyword evidence="2" id="KW-1185">Reference proteome</keyword>